<comment type="similarity">
    <text evidence="1">Belongs to the RelE toxin family.</text>
</comment>
<evidence type="ECO:0000256" key="1">
    <source>
        <dbReference type="ARBA" id="ARBA00006226"/>
    </source>
</evidence>
<reference evidence="3" key="1">
    <citation type="submission" date="2013-07" db="EMBL/GenBank/DDBJ databases">
        <title>Sub-species coevolution in mutualistic symbiosis.</title>
        <authorList>
            <person name="Murfin K."/>
            <person name="Klassen J."/>
            <person name="Lee M."/>
            <person name="Forst S."/>
            <person name="Stock P."/>
            <person name="Goodrich-Blair H."/>
        </authorList>
    </citation>
    <scope>NUCLEOTIDE SEQUENCE [LARGE SCALE GENOMIC DNA]</scope>
    <source>
        <strain evidence="3">Kraussei Quebec</strain>
    </source>
</reference>
<keyword evidence="4" id="KW-1185">Reference proteome</keyword>
<proteinExistence type="inferred from homology"/>
<evidence type="ECO:0000256" key="2">
    <source>
        <dbReference type="ARBA" id="ARBA00022649"/>
    </source>
</evidence>
<gene>
    <name evidence="3" type="ORF">XBKQ1_1920016</name>
</gene>
<dbReference type="Pfam" id="PF05016">
    <property type="entry name" value="ParE_toxin"/>
    <property type="match status" value="1"/>
</dbReference>
<protein>
    <recommendedName>
        <fullName evidence="5">Plasmid stabilization protein</fullName>
    </recommendedName>
</protein>
<dbReference type="Proteomes" id="UP000028500">
    <property type="component" value="Unassembled WGS sequence"/>
</dbReference>
<dbReference type="EMBL" id="CBSY010000104">
    <property type="protein sequence ID" value="CDH19186.1"/>
    <property type="molecule type" value="Genomic_DNA"/>
</dbReference>
<dbReference type="InterPro" id="IPR035093">
    <property type="entry name" value="RelE/ParE_toxin_dom_sf"/>
</dbReference>
<dbReference type="OrthoDB" id="121597at2"/>
<dbReference type="RefSeq" id="WP_038247140.1">
    <property type="nucleotide sequence ID" value="NZ_CAWLZI010000179.1"/>
</dbReference>
<keyword evidence="2" id="KW-1277">Toxin-antitoxin system</keyword>
<dbReference type="HOGENOM" id="CLU_147162_13_1_6"/>
<sequence>MPRLIWSPAALTDVQKLYRFLVKKDEAAARRAIKTIRASVKILAHQPEVGRPAEDMDSVFREWLIDFGSSGYIALYRFDGETATILAVRHQKEAGY</sequence>
<dbReference type="AlphaFoldDB" id="A0A077PET1"/>
<accession>A0A077PET1</accession>
<dbReference type="InterPro" id="IPR007712">
    <property type="entry name" value="RelE/ParE_toxin"/>
</dbReference>
<organism evidence="3 4">
    <name type="scientific">Xenorhabdus bovienii str. kraussei Quebec</name>
    <dbReference type="NCBI Taxonomy" id="1398203"/>
    <lineage>
        <taxon>Bacteria</taxon>
        <taxon>Pseudomonadati</taxon>
        <taxon>Pseudomonadota</taxon>
        <taxon>Gammaproteobacteria</taxon>
        <taxon>Enterobacterales</taxon>
        <taxon>Morganellaceae</taxon>
        <taxon>Xenorhabdus</taxon>
    </lineage>
</organism>
<evidence type="ECO:0000313" key="3">
    <source>
        <dbReference type="EMBL" id="CDH19186.1"/>
    </source>
</evidence>
<name>A0A077PET1_XENBV</name>
<dbReference type="PANTHER" id="PTHR33755:SF7">
    <property type="entry name" value="TOXIN MODULE OF TOXIN-ANTITOXIN SYSTEM RELE_STBE FAMILY"/>
    <property type="match status" value="1"/>
</dbReference>
<comment type="caution">
    <text evidence="3">The sequence shown here is derived from an EMBL/GenBank/DDBJ whole genome shotgun (WGS) entry which is preliminary data.</text>
</comment>
<dbReference type="PANTHER" id="PTHR33755">
    <property type="entry name" value="TOXIN PARE1-RELATED"/>
    <property type="match status" value="1"/>
</dbReference>
<dbReference type="InterPro" id="IPR051803">
    <property type="entry name" value="TA_system_RelE-like_toxin"/>
</dbReference>
<evidence type="ECO:0008006" key="5">
    <source>
        <dbReference type="Google" id="ProtNLM"/>
    </source>
</evidence>
<dbReference type="Gene3D" id="3.30.2310.20">
    <property type="entry name" value="RelE-like"/>
    <property type="match status" value="1"/>
</dbReference>
<evidence type="ECO:0000313" key="4">
    <source>
        <dbReference type="Proteomes" id="UP000028500"/>
    </source>
</evidence>